<protein>
    <submittedName>
        <fullName evidence="2">Uncharacterized protein</fullName>
    </submittedName>
</protein>
<evidence type="ECO:0000313" key="2">
    <source>
        <dbReference type="WBParaSite" id="Hba_04443"/>
    </source>
</evidence>
<accession>A0A1I7WHI6</accession>
<dbReference type="WBParaSite" id="Hba_04443">
    <property type="protein sequence ID" value="Hba_04443"/>
    <property type="gene ID" value="Hba_04443"/>
</dbReference>
<dbReference type="AlphaFoldDB" id="A0A1I7WHI6"/>
<reference evidence="2" key="1">
    <citation type="submission" date="2016-11" db="UniProtKB">
        <authorList>
            <consortium name="WormBaseParasite"/>
        </authorList>
    </citation>
    <scope>IDENTIFICATION</scope>
</reference>
<evidence type="ECO:0000313" key="1">
    <source>
        <dbReference type="Proteomes" id="UP000095283"/>
    </source>
</evidence>
<organism evidence="1 2">
    <name type="scientific">Heterorhabditis bacteriophora</name>
    <name type="common">Entomopathogenic nematode worm</name>
    <dbReference type="NCBI Taxonomy" id="37862"/>
    <lineage>
        <taxon>Eukaryota</taxon>
        <taxon>Metazoa</taxon>
        <taxon>Ecdysozoa</taxon>
        <taxon>Nematoda</taxon>
        <taxon>Chromadorea</taxon>
        <taxon>Rhabditida</taxon>
        <taxon>Rhabditina</taxon>
        <taxon>Rhabditomorpha</taxon>
        <taxon>Strongyloidea</taxon>
        <taxon>Heterorhabditidae</taxon>
        <taxon>Heterorhabditis</taxon>
    </lineage>
</organism>
<name>A0A1I7WHI6_HETBA</name>
<sequence>MTKLSTKNDFFPFVFNHVHSCYFRGIGSGLCGESANPNSQLHDIDWSREMLKPIQRRCYPIHTLLLAKEISTLYRKKHFYSSCYLASSIRKRSGAMLAIVVHLSLCF</sequence>
<dbReference type="Proteomes" id="UP000095283">
    <property type="component" value="Unplaced"/>
</dbReference>
<keyword evidence="1" id="KW-1185">Reference proteome</keyword>
<proteinExistence type="predicted"/>